<comment type="caution">
    <text evidence="1">The sequence shown here is derived from an EMBL/GenBank/DDBJ whole genome shotgun (WGS) entry which is preliminary data.</text>
</comment>
<sequence>MFKLSQEQVSELLIILKVRFEDHPERHENVSWSGISTKIETAEEKLLSLFRMEQTGGEPDVIRLPNGDLAFCDCSVESPSGRRSLCYDEPALEARKKNKPVGSAVALSEQMGITLLDEETYRHLQTLGAFDLKTSSWIHTPDTIRQKGGALFCDRRYDHTFVYHNGADSYYAARGFRGILVI</sequence>
<protein>
    <submittedName>
        <fullName evidence="1">DUF4256 domain-containing protein</fullName>
    </submittedName>
</protein>
<accession>A0ABW2PMU2</accession>
<evidence type="ECO:0000313" key="2">
    <source>
        <dbReference type="Proteomes" id="UP001596439"/>
    </source>
</evidence>
<organism evidence="1 2">
    <name type="scientific">Exiguobacterium aestuarii</name>
    <dbReference type="NCBI Taxonomy" id="273527"/>
    <lineage>
        <taxon>Bacteria</taxon>
        <taxon>Bacillati</taxon>
        <taxon>Bacillota</taxon>
        <taxon>Bacilli</taxon>
        <taxon>Bacillales</taxon>
        <taxon>Bacillales Family XII. Incertae Sedis</taxon>
        <taxon>Exiguobacterium</taxon>
    </lineage>
</organism>
<dbReference type="EMBL" id="JBHTCE010000001">
    <property type="protein sequence ID" value="MFC7389646.1"/>
    <property type="molecule type" value="Genomic_DNA"/>
</dbReference>
<reference evidence="2" key="1">
    <citation type="journal article" date="2019" name="Int. J. Syst. Evol. Microbiol.">
        <title>The Global Catalogue of Microorganisms (GCM) 10K type strain sequencing project: providing services to taxonomists for standard genome sequencing and annotation.</title>
        <authorList>
            <consortium name="The Broad Institute Genomics Platform"/>
            <consortium name="The Broad Institute Genome Sequencing Center for Infectious Disease"/>
            <person name="Wu L."/>
            <person name="Ma J."/>
        </authorList>
    </citation>
    <scope>NUCLEOTIDE SEQUENCE [LARGE SCALE GENOMIC DNA]</scope>
    <source>
        <strain evidence="2">CCUG 55590</strain>
    </source>
</reference>
<gene>
    <name evidence="1" type="ORF">ACFQO8_05770</name>
</gene>
<name>A0ABW2PMU2_9BACL</name>
<dbReference type="RefSeq" id="WP_214787698.1">
    <property type="nucleotide sequence ID" value="NZ_JANIEL010000039.1"/>
</dbReference>
<proteinExistence type="predicted"/>
<keyword evidence="2" id="KW-1185">Reference proteome</keyword>
<dbReference type="InterPro" id="IPR025352">
    <property type="entry name" value="DUF4256"/>
</dbReference>
<dbReference type="Proteomes" id="UP001596439">
    <property type="component" value="Unassembled WGS sequence"/>
</dbReference>
<evidence type="ECO:0000313" key="1">
    <source>
        <dbReference type="EMBL" id="MFC7389646.1"/>
    </source>
</evidence>
<dbReference type="Pfam" id="PF14066">
    <property type="entry name" value="DUF4256"/>
    <property type="match status" value="1"/>
</dbReference>